<sequence length="1640" mass="176353">MQIKQEKYNLSQSSIIRVTGSMQDIKTDVNLIPKITQPNIGSTISGIVTDMQNNPIKGAIVKLMSSNFEPLAHAATDMNGKYLIPMIPNSIIYNMAATFPGKLLTHIEPFSLSSGQSTVIDFKLYDDINITLGAISGNIFDLVGTDKRPVEGAIVSLYGIINNKKTLIAITYTDSLGVFAFSELSVGQYIIGISALGYLSSEMVVNVQSSKISYITNKLSVNPDTKNGVISGKILDANKLGIPNADVILYKVESNNELTPVAFTKTNSIGLYTFINVLEGTYLIKSNKSDLVSITSPTIPNNTSTLPSKPLSNLPIYFNMANETLFNGAKLDAENNFVSGIGGITDGSVTVNLITDSWGIYDLAVKYIGVDENIPFKLEVNGVSTGSIYIPPKTDGLDINNALTFSLPIKLNYGENTIKFHGNGNEYGPSFGEGSVTLIKMLTTYNYHVVDGDLSQGALIDNKANLVVFIGGVQDGASTVEVNIQQAGSYILSVNYRNSNRPMKIDINKINTGTVYSVTGENIGVFNTVIKLNEGVNTIKFYGDGVNFAPDLGAFTLEMITTSQSMETTFDYDIAQGTLENGAIFDNGTNLVGYIGGVSDGSSTIYVNMPKSSEYMLAIDYRNSQRYMKIDINGINTGTTYFVTGPNTGTFNVIVTLNEGINNIKFHGDGANYAPDLGKITIFNNFTVPTTSTLPNSIVNTDAPVINFEIKSGIVEKGANFNEESNYMTYIGGPNKGEISVPVNVSDSGSYTLTIKYRNSDRILNIDINGEYIDSYPILGEYTGTFSTVINLNSGNNTIRFYGMANNYAPDLGDFTLMLNPPMTSLIFSQDAYEAAQGIFSNGARVDDGINFAGWLGGPNDGAVTITITIEEEGDYNIAFKYIGADINRPLKIDINGVNTGTIYTPPMTTGWLEEDAKTFSVLTTLKSGDNTIMFHGNGIDYAPSIGLVTVTQDMPNNNIVTYNAANGILENGAQLEGEFNFAGWVGGPNDGSVTIVVTAVKQGLYNFDIQYISAEERPMKITINESDFEEIYYPPVSSSWFATGAAVFSLVLNLNEGDNTIKFHGNGVDYAPTLGLIIVSPLIAESTSTKLPEGSYYAGEGILLNGAKLDEGTNFAGWIGGFTDGSTIISVNAKFKGEYSLIIQYIAADKARPLKIDINGINTGEVYMPPKTNGWSIDSAKIFIVPIDLEIGGNTIKFHGNGIEYAPSIGIVTVVLASLEFSEKKLYNVASGTLENGAKILNNNFVGWLGGFRDGYSLVTVNVSSIGVYDIAFKYITSEIRSIKIDVNGKADNNVYTPPITPMWYLSQSLTFTIPVLLNAGDNTLKFHGNGTQYAPDLGTFTVGSTAIKTTLNYNTASGILENGALVDSNKFVSSLGGENNGAATVAINISKEGIYNLFIKYISPEKDRTFKVDINGINTGTIYEPPMTLGTTIYESKIFSFEISLNLGANIIKFYGDGKNYAPNLGPFSLRFISDLTAPTTIPTSTVPTSTIPTSTVPTNTIPTSTVPTSTLPAGNYNTALGVLSNGAKVDSKTGFVSNLGGVTDESVTVNVTVDKDASYKVTVQYLSGDTDRPLLYDVNGVNSGLVYIFPNTRNWEISSALTMTITVGLNKGDNKIKFHGDGTDLAPYLGIIKISSV</sequence>
<organism evidence="3 4">
    <name type="scientific">Clostridium tarantellae</name>
    <dbReference type="NCBI Taxonomy" id="39493"/>
    <lineage>
        <taxon>Bacteria</taxon>
        <taxon>Bacillati</taxon>
        <taxon>Bacillota</taxon>
        <taxon>Clostridia</taxon>
        <taxon>Eubacteriales</taxon>
        <taxon>Clostridiaceae</taxon>
        <taxon>Clostridium</taxon>
    </lineage>
</organism>
<accession>A0A6I1MJD4</accession>
<comment type="caution">
    <text evidence="3">The sequence shown here is derived from an EMBL/GenBank/DDBJ whole genome shotgun (WGS) entry which is preliminary data.</text>
</comment>
<dbReference type="RefSeq" id="WP_152888507.1">
    <property type="nucleotide sequence ID" value="NZ_WHJC01000047.1"/>
</dbReference>
<feature type="region of interest" description="Disordered" evidence="1">
    <location>
        <begin position="1486"/>
        <end position="1510"/>
    </location>
</feature>
<dbReference type="GO" id="GO:0030246">
    <property type="term" value="F:carbohydrate binding"/>
    <property type="evidence" value="ECO:0007669"/>
    <property type="project" value="InterPro"/>
</dbReference>
<dbReference type="Gene3D" id="2.60.120.260">
    <property type="entry name" value="Galactose-binding domain-like"/>
    <property type="match status" value="10"/>
</dbReference>
<dbReference type="EMBL" id="WHJC01000047">
    <property type="protein sequence ID" value="MPQ43200.1"/>
    <property type="molecule type" value="Genomic_DNA"/>
</dbReference>
<evidence type="ECO:0000313" key="4">
    <source>
        <dbReference type="Proteomes" id="UP000430345"/>
    </source>
</evidence>
<feature type="domain" description="CBM6" evidence="2">
    <location>
        <begin position="1512"/>
        <end position="1638"/>
    </location>
</feature>
<evidence type="ECO:0000256" key="1">
    <source>
        <dbReference type="SAM" id="MobiDB-lite"/>
    </source>
</evidence>
<name>A0A6I1MJD4_9CLOT</name>
<evidence type="ECO:0000313" key="3">
    <source>
        <dbReference type="EMBL" id="MPQ43200.1"/>
    </source>
</evidence>
<dbReference type="Proteomes" id="UP000430345">
    <property type="component" value="Unassembled WGS sequence"/>
</dbReference>
<keyword evidence="4" id="KW-1185">Reference proteome</keyword>
<dbReference type="InterPro" id="IPR013783">
    <property type="entry name" value="Ig-like_fold"/>
</dbReference>
<proteinExistence type="predicted"/>
<evidence type="ECO:0000259" key="2">
    <source>
        <dbReference type="PROSITE" id="PS51175"/>
    </source>
</evidence>
<dbReference type="PROSITE" id="PS51175">
    <property type="entry name" value="CBM6"/>
    <property type="match status" value="1"/>
</dbReference>
<dbReference type="SUPFAM" id="SSF49478">
    <property type="entry name" value="Cna protein B-type domain"/>
    <property type="match status" value="1"/>
</dbReference>
<dbReference type="SUPFAM" id="SSF49464">
    <property type="entry name" value="Carboxypeptidase regulatory domain-like"/>
    <property type="match status" value="2"/>
</dbReference>
<dbReference type="InterPro" id="IPR005084">
    <property type="entry name" value="CBM6"/>
</dbReference>
<reference evidence="3 4" key="1">
    <citation type="submission" date="2019-10" db="EMBL/GenBank/DDBJ databases">
        <title>The Genome Sequence of Clostridium tarantellae Isolated from Fish Brain.</title>
        <authorList>
            <person name="Bano L."/>
            <person name="Kiel M."/>
            <person name="Sales G."/>
            <person name="Doxey A.C."/>
            <person name="Mansfield M.J."/>
            <person name="Schiavone M."/>
            <person name="Rossetto O."/>
            <person name="Pirazzini M."/>
            <person name="Dobrindt U."/>
            <person name="Montecucco C."/>
        </authorList>
    </citation>
    <scope>NUCLEOTIDE SEQUENCE [LARGE SCALE GENOMIC DNA]</scope>
    <source>
        <strain evidence="3 4">DSM 3997</strain>
    </source>
</reference>
<dbReference type="Pfam" id="PF13620">
    <property type="entry name" value="CarboxypepD_reg"/>
    <property type="match status" value="1"/>
</dbReference>
<dbReference type="OrthoDB" id="3194789at2"/>
<dbReference type="Gene3D" id="2.60.40.10">
    <property type="entry name" value="Immunoglobulins"/>
    <property type="match status" value="1"/>
</dbReference>
<dbReference type="InterPro" id="IPR008969">
    <property type="entry name" value="CarboxyPept-like_regulatory"/>
</dbReference>
<dbReference type="Gene3D" id="2.60.40.1120">
    <property type="entry name" value="Carboxypeptidase-like, regulatory domain"/>
    <property type="match status" value="2"/>
</dbReference>
<protein>
    <recommendedName>
        <fullName evidence="2">CBM6 domain-containing protein</fullName>
    </recommendedName>
</protein>
<gene>
    <name evidence="3" type="ORF">GBZ86_05410</name>
</gene>